<evidence type="ECO:0000256" key="3">
    <source>
        <dbReference type="ARBA" id="ARBA00023157"/>
    </source>
</evidence>
<evidence type="ECO:0000313" key="7">
    <source>
        <dbReference type="Proteomes" id="UP000465112"/>
    </source>
</evidence>
<feature type="compositionally biased region" description="Basic residues" evidence="5">
    <location>
        <begin position="301"/>
        <end position="316"/>
    </location>
</feature>
<evidence type="ECO:0000256" key="2">
    <source>
        <dbReference type="ARBA" id="ARBA00022729"/>
    </source>
</evidence>
<evidence type="ECO:0000256" key="5">
    <source>
        <dbReference type="SAM" id="MobiDB-lite"/>
    </source>
</evidence>
<comment type="cofactor">
    <cofactor evidence="1">
        <name>Ca(2+)</name>
        <dbReference type="ChEBI" id="CHEBI:29108"/>
    </cofactor>
</comment>
<organism evidence="6 7">
    <name type="scientific">Perca fluviatilis</name>
    <name type="common">European perch</name>
    <dbReference type="NCBI Taxonomy" id="8168"/>
    <lineage>
        <taxon>Eukaryota</taxon>
        <taxon>Metazoa</taxon>
        <taxon>Chordata</taxon>
        <taxon>Craniata</taxon>
        <taxon>Vertebrata</taxon>
        <taxon>Euteleostomi</taxon>
        <taxon>Actinopterygii</taxon>
        <taxon>Neopterygii</taxon>
        <taxon>Teleostei</taxon>
        <taxon>Neoteleostei</taxon>
        <taxon>Acanthomorphata</taxon>
        <taxon>Eupercaria</taxon>
        <taxon>Perciformes</taxon>
        <taxon>Percoidei</taxon>
        <taxon>Percidae</taxon>
        <taxon>Percinae</taxon>
        <taxon>Perca</taxon>
    </lineage>
</organism>
<accession>A0A6A5E6M8</accession>
<dbReference type="Proteomes" id="UP000465112">
    <property type="component" value="Unassembled WGS sequence"/>
</dbReference>
<evidence type="ECO:0000256" key="4">
    <source>
        <dbReference type="ARBA" id="ARBA00038102"/>
    </source>
</evidence>
<dbReference type="InterPro" id="IPR013320">
    <property type="entry name" value="ConA-like_dom_sf"/>
</dbReference>
<dbReference type="PANTHER" id="PTHR45869">
    <property type="entry name" value="C-REACTIVE PROTEIN-RELATED"/>
    <property type="match status" value="1"/>
</dbReference>
<feature type="compositionally biased region" description="Low complexity" evidence="5">
    <location>
        <begin position="53"/>
        <end position="62"/>
    </location>
</feature>
<dbReference type="Gene3D" id="2.60.120.200">
    <property type="match status" value="1"/>
</dbReference>
<name>A0A6A5E6M8_PERFL</name>
<sequence>MKMKMKMKMKSRLLYAPMVMVVMSSLVGLTSTTTHKPRTTTHKPRTTTHKPRTTTTSGWTPTTGASGLDLNGKMFTLSINGGGISFYSPYYSPTTPPYSTTRYTTYPYTTTRPWTTAPPTRGVSVCLRYLTDYLADIPKIFTLSPSSRSPLQMGVSSTALYRLSFDRYGYNNQYLQPYKRFWSNIGPDFWTRVCLTVDTVKNVAQVFSGSNMSIRKLLPTKYVWSGEPVIDFSGFDGQVTDVQVWDYPLHYREVFNYMNYRSYSGSALSWSYISYSPRGDVLLEDAYQPQWQDRQPISRSKERKWRRPKGEKKKKRENSFNETHNARRQKL</sequence>
<comment type="caution">
    <text evidence="6">The sequence shown here is derived from an EMBL/GenBank/DDBJ whole genome shotgun (WGS) entry which is preliminary data.</text>
</comment>
<gene>
    <name evidence="6" type="ORF">PFLUV_G00278100</name>
</gene>
<feature type="region of interest" description="Disordered" evidence="5">
    <location>
        <begin position="292"/>
        <end position="331"/>
    </location>
</feature>
<proteinExistence type="inferred from homology"/>
<keyword evidence="7" id="KW-1185">Reference proteome</keyword>
<dbReference type="InterPro" id="IPR051005">
    <property type="entry name" value="Pentraxin_domain"/>
</dbReference>
<protein>
    <submittedName>
        <fullName evidence="6">Uncharacterized protein</fullName>
    </submittedName>
</protein>
<feature type="compositionally biased region" description="Basic residues" evidence="5">
    <location>
        <begin position="35"/>
        <end position="52"/>
    </location>
</feature>
<keyword evidence="3" id="KW-1015">Disulfide bond</keyword>
<dbReference type="EMBL" id="VHII01000082">
    <property type="protein sequence ID" value="KAF1371453.1"/>
    <property type="molecule type" value="Genomic_DNA"/>
</dbReference>
<feature type="region of interest" description="Disordered" evidence="5">
    <location>
        <begin position="32"/>
        <end position="62"/>
    </location>
</feature>
<reference evidence="6 7" key="1">
    <citation type="submission" date="2019-06" db="EMBL/GenBank/DDBJ databases">
        <title>A chromosome-scale genome assembly of the European perch, Perca fluviatilis.</title>
        <authorList>
            <person name="Roques C."/>
            <person name="Zahm M."/>
            <person name="Cabau C."/>
            <person name="Klopp C."/>
            <person name="Bouchez O."/>
            <person name="Donnadieu C."/>
            <person name="Kuhl H."/>
            <person name="Gislard M."/>
            <person name="Guendouz S."/>
            <person name="Journot L."/>
            <person name="Haffray P."/>
            <person name="Bestin A."/>
            <person name="Morvezen R."/>
            <person name="Feron R."/>
            <person name="Wen M."/>
            <person name="Jouanno E."/>
            <person name="Herpin A."/>
            <person name="Schartl M."/>
            <person name="Postlethwait J."/>
            <person name="Schaerlinger B."/>
            <person name="Chardard D."/>
            <person name="Lecocq T."/>
            <person name="Poncet C."/>
            <person name="Jaffrelo L."/>
            <person name="Lampietro C."/>
            <person name="Guiguen Y."/>
        </authorList>
    </citation>
    <scope>NUCLEOTIDE SEQUENCE [LARGE SCALE GENOMIC DNA]</scope>
    <source>
        <tissue evidence="6">Blood</tissue>
    </source>
</reference>
<dbReference type="SUPFAM" id="SSF49899">
    <property type="entry name" value="Concanavalin A-like lectins/glucanases"/>
    <property type="match status" value="1"/>
</dbReference>
<evidence type="ECO:0000256" key="1">
    <source>
        <dbReference type="ARBA" id="ARBA00001913"/>
    </source>
</evidence>
<evidence type="ECO:0000313" key="6">
    <source>
        <dbReference type="EMBL" id="KAF1371453.1"/>
    </source>
</evidence>
<dbReference type="AlphaFoldDB" id="A0A6A5E6M8"/>
<comment type="similarity">
    <text evidence="4">Belongs to the pentraxin family.</text>
</comment>
<keyword evidence="2" id="KW-0732">Signal</keyword>
<dbReference type="PANTHER" id="PTHR45869:SF7">
    <property type="entry name" value="C-REACTIVE PROTEIN"/>
    <property type="match status" value="1"/>
</dbReference>